<dbReference type="HOGENOM" id="CLU_631669_0_0_1"/>
<keyword evidence="3" id="KW-1185">Reference proteome</keyword>
<dbReference type="OMA" id="SPYQPEL"/>
<sequence>MDANTLTKNQPMPSLICLYQLAQVFLVASEANTNTGIRRDTFSTLSRLHTSRMNPHQIIERPRRVRLPIEILVMIIELPIQKDSKAILRASDPITKWLLAFTRVCKATYPTASKLLWRFCLCIDSKQRALDFMRCLANPLYYPPREPWKVRDEARLFLAPFPQKIESQNSNGESEPGVSSAPVEAEPQTIELREPPPHRPNPNRHRDPADSDSSSEISYSSDSGSVRSFIFRYPPSPLDDLETARTTQGILATLAPILKTLIIDMPLRSLHPRADENGIRRILRRGFEALENLEEVVSVHDNLFLEATMEPDEEENVWATCWPKLRRLCLYGQEVDEEFWATLAHHRRLETVVLSDPAPKYCLAAEWNIKGLWLDNLPGKRKYPRKMSLVLLNCIGREVDLRMYAASWQKLDPKNRVNIRDFTLQTPLVEAYDGPMENWPLGPADLCQYFITEKALNGTLWNDVLKKHEAWLKDPGPRKERAQYY</sequence>
<evidence type="ECO:0000256" key="1">
    <source>
        <dbReference type="SAM" id="MobiDB-lite"/>
    </source>
</evidence>
<dbReference type="EMBL" id="GG698909">
    <property type="protein sequence ID" value="EEU41408.1"/>
    <property type="molecule type" value="Genomic_DNA"/>
</dbReference>
<dbReference type="InParanoid" id="C7Z437"/>
<feature type="compositionally biased region" description="Low complexity" evidence="1">
    <location>
        <begin position="211"/>
        <end position="222"/>
    </location>
</feature>
<dbReference type="KEGG" id="nhe:NECHADRAFT_83468"/>
<dbReference type="VEuPathDB" id="FungiDB:NECHADRAFT_83468"/>
<name>C7Z437_FUSV7</name>
<dbReference type="OrthoDB" id="6365676at2759"/>
<accession>C7Z437</accession>
<dbReference type="RefSeq" id="XP_003047121.1">
    <property type="nucleotide sequence ID" value="XM_003047075.1"/>
</dbReference>
<gene>
    <name evidence="2" type="ORF">NECHADRAFT_83468</name>
</gene>
<feature type="region of interest" description="Disordered" evidence="1">
    <location>
        <begin position="165"/>
        <end position="222"/>
    </location>
</feature>
<evidence type="ECO:0000313" key="3">
    <source>
        <dbReference type="Proteomes" id="UP000005206"/>
    </source>
</evidence>
<dbReference type="eggNOG" id="ENOG502SB4Z">
    <property type="taxonomic scope" value="Eukaryota"/>
</dbReference>
<organism evidence="2 3">
    <name type="scientific">Fusarium vanettenii (strain ATCC MYA-4622 / CBS 123669 / FGSC 9596 / NRRL 45880 / 77-13-4)</name>
    <name type="common">Fusarium solani subsp. pisi</name>
    <dbReference type="NCBI Taxonomy" id="660122"/>
    <lineage>
        <taxon>Eukaryota</taxon>
        <taxon>Fungi</taxon>
        <taxon>Dikarya</taxon>
        <taxon>Ascomycota</taxon>
        <taxon>Pezizomycotina</taxon>
        <taxon>Sordariomycetes</taxon>
        <taxon>Hypocreomycetidae</taxon>
        <taxon>Hypocreales</taxon>
        <taxon>Nectriaceae</taxon>
        <taxon>Fusarium</taxon>
        <taxon>Fusarium solani species complex</taxon>
        <taxon>Fusarium vanettenii</taxon>
    </lineage>
</organism>
<proteinExistence type="predicted"/>
<dbReference type="GeneID" id="9675606"/>
<dbReference type="AlphaFoldDB" id="C7Z437"/>
<evidence type="ECO:0000313" key="2">
    <source>
        <dbReference type="EMBL" id="EEU41408.1"/>
    </source>
</evidence>
<protein>
    <submittedName>
        <fullName evidence="2">Uncharacterized protein</fullName>
    </submittedName>
</protein>
<dbReference type="Proteomes" id="UP000005206">
    <property type="component" value="Chromosome 8"/>
</dbReference>
<reference evidence="2 3" key="1">
    <citation type="journal article" date="2009" name="PLoS Genet.">
        <title>The genome of Nectria haematococca: contribution of supernumerary chromosomes to gene expansion.</title>
        <authorList>
            <person name="Coleman J.J."/>
            <person name="Rounsley S.D."/>
            <person name="Rodriguez-Carres M."/>
            <person name="Kuo A."/>
            <person name="Wasmann C.C."/>
            <person name="Grimwood J."/>
            <person name="Schmutz J."/>
            <person name="Taga M."/>
            <person name="White G.J."/>
            <person name="Zhou S."/>
            <person name="Schwartz D.C."/>
            <person name="Freitag M."/>
            <person name="Ma L.J."/>
            <person name="Danchin E.G."/>
            <person name="Henrissat B."/>
            <person name="Coutinho P.M."/>
            <person name="Nelson D.R."/>
            <person name="Straney D."/>
            <person name="Napoli C.A."/>
            <person name="Barker B.M."/>
            <person name="Gribskov M."/>
            <person name="Rep M."/>
            <person name="Kroken S."/>
            <person name="Molnar I."/>
            <person name="Rensing C."/>
            <person name="Kennell J.C."/>
            <person name="Zamora J."/>
            <person name="Farman M.L."/>
            <person name="Selker E.U."/>
            <person name="Salamov A."/>
            <person name="Shapiro H."/>
            <person name="Pangilinan J."/>
            <person name="Lindquist E."/>
            <person name="Lamers C."/>
            <person name="Grigoriev I.V."/>
            <person name="Geiser D.M."/>
            <person name="Covert S.F."/>
            <person name="Temporini E."/>
            <person name="Vanetten H.D."/>
        </authorList>
    </citation>
    <scope>NUCLEOTIDE SEQUENCE [LARGE SCALE GENOMIC DNA]</scope>
    <source>
        <strain evidence="3">ATCC MYA-4622 / CBS 123669 / FGSC 9596 / NRRL 45880 / 77-13-4</strain>
    </source>
</reference>